<proteinExistence type="predicted"/>
<feature type="signal peptide" evidence="1">
    <location>
        <begin position="1"/>
        <end position="19"/>
    </location>
</feature>
<dbReference type="Proteomes" id="UP000031433">
    <property type="component" value="Unassembled WGS sequence"/>
</dbReference>
<reference evidence="2 3" key="1">
    <citation type="submission" date="2015-01" db="EMBL/GenBank/DDBJ databases">
        <title>Genome sequence of the anaerobic bacterium Geobacter soli GSS01, a dissimilatory Fe(III) reducer from soil.</title>
        <authorList>
            <person name="Yang G."/>
            <person name="Zhou S."/>
        </authorList>
    </citation>
    <scope>NUCLEOTIDE SEQUENCE [LARGE SCALE GENOMIC DNA]</scope>
    <source>
        <strain evidence="2 3">GSS01</strain>
    </source>
</reference>
<feature type="chain" id="PRO_5002139894" description="Lipoprotein" evidence="1">
    <location>
        <begin position="20"/>
        <end position="145"/>
    </location>
</feature>
<gene>
    <name evidence="2" type="ORF">SE37_10540</name>
</gene>
<dbReference type="EMBL" id="JXBL01000001">
    <property type="protein sequence ID" value="KIE43040.1"/>
    <property type="molecule type" value="Genomic_DNA"/>
</dbReference>
<evidence type="ECO:0000256" key="1">
    <source>
        <dbReference type="SAM" id="SignalP"/>
    </source>
</evidence>
<organism evidence="2 3">
    <name type="scientific">Geobacter soli</name>
    <dbReference type="NCBI Taxonomy" id="1510391"/>
    <lineage>
        <taxon>Bacteria</taxon>
        <taxon>Pseudomonadati</taxon>
        <taxon>Thermodesulfobacteriota</taxon>
        <taxon>Desulfuromonadia</taxon>
        <taxon>Geobacterales</taxon>
        <taxon>Geobacteraceae</taxon>
        <taxon>Geobacter</taxon>
    </lineage>
</organism>
<keyword evidence="3" id="KW-1185">Reference proteome</keyword>
<comment type="caution">
    <text evidence="2">The sequence shown here is derived from an EMBL/GenBank/DDBJ whole genome shotgun (WGS) entry which is preliminary data.</text>
</comment>
<dbReference type="PROSITE" id="PS51257">
    <property type="entry name" value="PROKAR_LIPOPROTEIN"/>
    <property type="match status" value="1"/>
</dbReference>
<evidence type="ECO:0000313" key="2">
    <source>
        <dbReference type="EMBL" id="KIE43040.1"/>
    </source>
</evidence>
<accession>A0A0C1U5N8</accession>
<dbReference type="RefSeq" id="WP_039646150.1">
    <property type="nucleotide sequence ID" value="NZ_JXBL01000001.1"/>
</dbReference>
<evidence type="ECO:0000313" key="3">
    <source>
        <dbReference type="Proteomes" id="UP000031433"/>
    </source>
</evidence>
<keyword evidence="1" id="KW-0732">Signal</keyword>
<sequence length="145" mass="16264">MHARHLVPALMLLLTAACAQTTGSLRPADTYPNKYEFFDFAFYWKTTVGANGTTIDGVAENRTYYYIHDLELAATLLDDGGTPIGAGTFLFFPNQFAIGERAAFSIPVRAAMATKPKTIRFFYRYYLSEERMSGTARFHTFYGSP</sequence>
<evidence type="ECO:0008006" key="4">
    <source>
        <dbReference type="Google" id="ProtNLM"/>
    </source>
</evidence>
<dbReference type="AlphaFoldDB" id="A0A0C1U5N8"/>
<protein>
    <recommendedName>
        <fullName evidence="4">Lipoprotein</fullName>
    </recommendedName>
</protein>
<name>A0A0C1U5N8_9BACT</name>